<name>A0A3Q3D5C9_HIPCM</name>
<dbReference type="Ensembl" id="ENSHCOT00000009225.1">
    <property type="protein sequence ID" value="ENSHCOP00000003144.1"/>
    <property type="gene ID" value="ENSHCOG00000004427.1"/>
</dbReference>
<proteinExistence type="predicted"/>
<keyword evidence="5" id="KW-0966">Cell projection</keyword>
<reference evidence="8" key="2">
    <citation type="submission" date="2025-09" db="UniProtKB">
        <authorList>
            <consortium name="Ensembl"/>
        </authorList>
    </citation>
    <scope>IDENTIFICATION</scope>
</reference>
<comment type="subcellular location">
    <subcellularLocation>
        <location evidence="1">Cell projection</location>
        <location evidence="1">Cilium</location>
    </subcellularLocation>
</comment>
<evidence type="ECO:0000313" key="8">
    <source>
        <dbReference type="Ensembl" id="ENSHCOP00000003144.1"/>
    </source>
</evidence>
<evidence type="ECO:0000256" key="1">
    <source>
        <dbReference type="ARBA" id="ARBA00004138"/>
    </source>
</evidence>
<dbReference type="SUPFAM" id="SSF50978">
    <property type="entry name" value="WD40 repeat-like"/>
    <property type="match status" value="1"/>
</dbReference>
<protein>
    <recommendedName>
        <fullName evidence="7">IFT140 first beta-propeller domain-containing protein</fullName>
    </recommendedName>
</protein>
<accession>A0A3Q3D5C9</accession>
<evidence type="ECO:0000259" key="7">
    <source>
        <dbReference type="Pfam" id="PF23383"/>
    </source>
</evidence>
<reference evidence="8" key="1">
    <citation type="submission" date="2025-08" db="UniProtKB">
        <authorList>
            <consortium name="Ensembl"/>
        </authorList>
    </citation>
    <scope>IDENTIFICATION</scope>
</reference>
<feature type="region of interest" description="Disordered" evidence="6">
    <location>
        <begin position="117"/>
        <end position="178"/>
    </location>
</feature>
<dbReference type="GO" id="GO:0005930">
    <property type="term" value="C:axoneme"/>
    <property type="evidence" value="ECO:0007669"/>
    <property type="project" value="TreeGrafter"/>
</dbReference>
<dbReference type="InterPro" id="IPR036322">
    <property type="entry name" value="WD40_repeat_dom_sf"/>
</dbReference>
<dbReference type="PANTHER" id="PTHR15722">
    <property type="entry name" value="IFT140/172-RELATED"/>
    <property type="match status" value="1"/>
</dbReference>
<organism evidence="8 9">
    <name type="scientific">Hippocampus comes</name>
    <name type="common">Tiger tail seahorse</name>
    <dbReference type="NCBI Taxonomy" id="109280"/>
    <lineage>
        <taxon>Eukaryota</taxon>
        <taxon>Metazoa</taxon>
        <taxon>Chordata</taxon>
        <taxon>Craniata</taxon>
        <taxon>Vertebrata</taxon>
        <taxon>Euteleostomi</taxon>
        <taxon>Actinopterygii</taxon>
        <taxon>Neopterygii</taxon>
        <taxon>Teleostei</taxon>
        <taxon>Neoteleostei</taxon>
        <taxon>Acanthomorphata</taxon>
        <taxon>Syngnathiaria</taxon>
        <taxon>Syngnathiformes</taxon>
        <taxon>Syngnathoidei</taxon>
        <taxon>Syngnathidae</taxon>
        <taxon>Hippocampus</taxon>
    </lineage>
</organism>
<evidence type="ECO:0000256" key="2">
    <source>
        <dbReference type="ARBA" id="ARBA00022574"/>
    </source>
</evidence>
<keyword evidence="4" id="KW-0969">Cilium</keyword>
<keyword evidence="2" id="KW-0853">WD repeat</keyword>
<evidence type="ECO:0000256" key="6">
    <source>
        <dbReference type="SAM" id="MobiDB-lite"/>
    </source>
</evidence>
<sequence>MAVYFDHRVETPENCEDPSQLTWHSALSILAVASRNSSTGGNVNIYLQQGEHVESCHVERPHRPTMLCWHPIKPVLAQGWENGEVLLLLHPSGDQNVLPSTHTAHITLLEWMGHQSESAGSQQFRHGGHPARARNVSPLQPTGGSGAVDADPAQHHPVPHRAAPGSQRRVSRMELNGI</sequence>
<dbReference type="STRING" id="109280.ENSHCOP00000003144"/>
<dbReference type="GO" id="GO:0036064">
    <property type="term" value="C:ciliary basal body"/>
    <property type="evidence" value="ECO:0007669"/>
    <property type="project" value="TreeGrafter"/>
</dbReference>
<evidence type="ECO:0000256" key="4">
    <source>
        <dbReference type="ARBA" id="ARBA00023069"/>
    </source>
</evidence>
<evidence type="ECO:0000256" key="5">
    <source>
        <dbReference type="ARBA" id="ARBA00023273"/>
    </source>
</evidence>
<dbReference type="Proteomes" id="UP000264820">
    <property type="component" value="Unplaced"/>
</dbReference>
<keyword evidence="9" id="KW-1185">Reference proteome</keyword>
<dbReference type="GeneTree" id="ENSGT00940000153417"/>
<dbReference type="Pfam" id="PF23383">
    <property type="entry name" value="Beta-prop_IFT140_1st"/>
    <property type="match status" value="1"/>
</dbReference>
<dbReference type="PANTHER" id="PTHR15722:SF7">
    <property type="entry name" value="INTRAFLAGELLAR TRANSPORT PROTEIN 140 HOMOLOG"/>
    <property type="match status" value="1"/>
</dbReference>
<feature type="domain" description="IFT140 first beta-propeller" evidence="7">
    <location>
        <begin position="2"/>
        <end position="115"/>
    </location>
</feature>
<dbReference type="GO" id="GO:0035721">
    <property type="term" value="P:intraciliary retrograde transport"/>
    <property type="evidence" value="ECO:0007669"/>
    <property type="project" value="TreeGrafter"/>
</dbReference>
<evidence type="ECO:0000313" key="9">
    <source>
        <dbReference type="Proteomes" id="UP000264820"/>
    </source>
</evidence>
<keyword evidence="3" id="KW-0677">Repeat</keyword>
<dbReference type="GO" id="GO:0030991">
    <property type="term" value="C:intraciliary transport particle A"/>
    <property type="evidence" value="ECO:0007669"/>
    <property type="project" value="TreeGrafter"/>
</dbReference>
<evidence type="ECO:0000256" key="3">
    <source>
        <dbReference type="ARBA" id="ARBA00022737"/>
    </source>
</evidence>
<dbReference type="InterPro" id="IPR056154">
    <property type="entry name" value="Beta-prop_IFT140_1st"/>
</dbReference>
<dbReference type="OMA" id="THTAHIT"/>
<dbReference type="AlphaFoldDB" id="A0A3Q3D5C9"/>